<evidence type="ECO:0000313" key="4">
    <source>
        <dbReference type="EMBL" id="NBI52487.1"/>
    </source>
</evidence>
<dbReference type="PROSITE" id="PS51257">
    <property type="entry name" value="PROKAR_LIPOPROTEIN"/>
    <property type="match status" value="1"/>
</dbReference>
<dbReference type="Gene3D" id="3.40.50.2300">
    <property type="match status" value="2"/>
</dbReference>
<proteinExistence type="inferred from homology"/>
<reference evidence="4 5" key="1">
    <citation type="journal article" date="2017" name="Int. J. Syst. Evol. Microbiol.">
        <title>Photobacterium alginatilyticum sp. nov., a marine bacterium isolated from bottom seawater.</title>
        <authorList>
            <person name="Wang X."/>
            <person name="Wang Y."/>
            <person name="Yang X."/>
            <person name="Sun H."/>
            <person name="Li B."/>
            <person name="Zhang X.H."/>
        </authorList>
    </citation>
    <scope>NUCLEOTIDE SEQUENCE [LARGE SCALE GENOMIC DNA]</scope>
    <source>
        <strain evidence="4 5">P03D4</strain>
    </source>
</reference>
<dbReference type="SUPFAM" id="SSF53822">
    <property type="entry name" value="Periplasmic binding protein-like I"/>
    <property type="match status" value="1"/>
</dbReference>
<dbReference type="CDD" id="cd06347">
    <property type="entry name" value="PBP1_ABC_LivK_ligand_binding-like"/>
    <property type="match status" value="1"/>
</dbReference>
<dbReference type="Pfam" id="PF13458">
    <property type="entry name" value="Peripla_BP_6"/>
    <property type="match status" value="1"/>
</dbReference>
<evidence type="ECO:0000259" key="3">
    <source>
        <dbReference type="Pfam" id="PF13458"/>
    </source>
</evidence>
<gene>
    <name evidence="4" type="ORF">EIZ48_07865</name>
</gene>
<accession>A0ABW9YFU7</accession>
<dbReference type="Proteomes" id="UP000738517">
    <property type="component" value="Unassembled WGS sequence"/>
</dbReference>
<keyword evidence="5" id="KW-1185">Reference proteome</keyword>
<dbReference type="PANTHER" id="PTHR30483:SF6">
    <property type="entry name" value="PERIPLASMIC BINDING PROTEIN OF ABC TRANSPORTER FOR NATURAL AMINO ACIDS"/>
    <property type="match status" value="1"/>
</dbReference>
<organism evidence="4 5">
    <name type="scientific">Photobacterium alginatilyticum</name>
    <dbReference type="NCBI Taxonomy" id="1775171"/>
    <lineage>
        <taxon>Bacteria</taxon>
        <taxon>Pseudomonadati</taxon>
        <taxon>Pseudomonadota</taxon>
        <taxon>Gammaproteobacteria</taxon>
        <taxon>Vibrionales</taxon>
        <taxon>Vibrionaceae</taxon>
        <taxon>Photobacterium</taxon>
    </lineage>
</organism>
<dbReference type="InterPro" id="IPR028081">
    <property type="entry name" value="Leu-bd"/>
</dbReference>
<comment type="caution">
    <text evidence="4">The sequence shown here is derived from an EMBL/GenBank/DDBJ whole genome shotgun (WGS) entry which is preliminary data.</text>
</comment>
<keyword evidence="2" id="KW-0732">Signal</keyword>
<evidence type="ECO:0000256" key="2">
    <source>
        <dbReference type="ARBA" id="ARBA00022729"/>
    </source>
</evidence>
<dbReference type="RefSeq" id="WP_160649892.1">
    <property type="nucleotide sequence ID" value="NZ_RSEJ01000006.1"/>
</dbReference>
<comment type="similarity">
    <text evidence="1">Belongs to the leucine-binding protein family.</text>
</comment>
<name>A0ABW9YFU7_9GAMM</name>
<dbReference type="InterPro" id="IPR028082">
    <property type="entry name" value="Peripla_BP_I"/>
</dbReference>
<sequence>MKLFSGMLMVFVLVLVGCDSQPLQEKELRIGLIAPISGQIPEVGLATVEAAKLAVQEVNNRGGLIIDDERYLVTLLIEDNQDNAEQTISAALRLINQQNVSAIIGPQASRNAIPAARYAEYAQIPMLSPWSTNPETTRNKKWVYRIAFNDTFQGQLMARFAYQDLGYRKAAVLYDVSSEYNRNLAEVFRAAFRAQGGRVVAYELYTRDAPDVTEQLRRIQAADPGVLFLPNYYNEVPEQARLARKLGLDAMLLGSDTWTQIPESDRDALEGAYFSTHYAVNKADGEAVHFRARFREVYSKEPSDVVALTYDAFGMLFEAARRYGGTDPKGIRDALNSLGGYEGVTGRIEYKGSGDPTKSAVLLEIKQGDFVYKRRIDPE</sequence>
<evidence type="ECO:0000313" key="5">
    <source>
        <dbReference type="Proteomes" id="UP000738517"/>
    </source>
</evidence>
<feature type="domain" description="Leucine-binding protein" evidence="3">
    <location>
        <begin position="28"/>
        <end position="366"/>
    </location>
</feature>
<dbReference type="InterPro" id="IPR051010">
    <property type="entry name" value="BCAA_transport"/>
</dbReference>
<dbReference type="EMBL" id="RSEJ01000006">
    <property type="protein sequence ID" value="NBI52487.1"/>
    <property type="molecule type" value="Genomic_DNA"/>
</dbReference>
<protein>
    <submittedName>
        <fullName evidence="4">Ethanolamine utilization protein EutJ</fullName>
    </submittedName>
</protein>
<dbReference type="PANTHER" id="PTHR30483">
    <property type="entry name" value="LEUCINE-SPECIFIC-BINDING PROTEIN"/>
    <property type="match status" value="1"/>
</dbReference>
<evidence type="ECO:0000256" key="1">
    <source>
        <dbReference type="ARBA" id="ARBA00010062"/>
    </source>
</evidence>